<dbReference type="EMBL" id="UOET01000018">
    <property type="protein sequence ID" value="VAW26271.1"/>
    <property type="molecule type" value="Genomic_DNA"/>
</dbReference>
<dbReference type="Pfam" id="PF25952">
    <property type="entry name" value="DUF7990"/>
    <property type="match status" value="1"/>
</dbReference>
<reference evidence="1" key="1">
    <citation type="submission" date="2018-06" db="EMBL/GenBank/DDBJ databases">
        <authorList>
            <person name="Zhirakovskaya E."/>
        </authorList>
    </citation>
    <scope>NUCLEOTIDE SEQUENCE</scope>
</reference>
<evidence type="ECO:0000313" key="1">
    <source>
        <dbReference type="EMBL" id="VAW26271.1"/>
    </source>
</evidence>
<protein>
    <submittedName>
        <fullName evidence="1">Uncharacterized protein</fullName>
    </submittedName>
</protein>
<gene>
    <name evidence="1" type="ORF">MNBD_BACTEROID07-220</name>
</gene>
<dbReference type="InterPro" id="IPR058303">
    <property type="entry name" value="DUF7990"/>
</dbReference>
<proteinExistence type="predicted"/>
<organism evidence="1">
    <name type="scientific">hydrothermal vent metagenome</name>
    <dbReference type="NCBI Taxonomy" id="652676"/>
    <lineage>
        <taxon>unclassified sequences</taxon>
        <taxon>metagenomes</taxon>
        <taxon>ecological metagenomes</taxon>
    </lineage>
</organism>
<accession>A0A3B0U5H0</accession>
<sequence>METGDLHKKLLKKIRQSWLFYKEASRNTAVETLEYELGEMENIFGLLVLGSFIGFPTPPMQITLDLLPEMEKHFVLMLNKVEMAQSPISELLSTFDVM</sequence>
<dbReference type="AlphaFoldDB" id="A0A3B0U5H0"/>
<name>A0A3B0U5H0_9ZZZZ</name>